<evidence type="ECO:0000256" key="1">
    <source>
        <dbReference type="ARBA" id="ARBA00004651"/>
    </source>
</evidence>
<dbReference type="GO" id="GO:0022857">
    <property type="term" value="F:transmembrane transporter activity"/>
    <property type="evidence" value="ECO:0007669"/>
    <property type="project" value="InterPro"/>
</dbReference>
<feature type="non-terminal residue" evidence="8">
    <location>
        <position position="81"/>
    </location>
</feature>
<sequence length="81" mass="8129">LTAAAAYAAASVHSLLWIGVFLFLGGMAAGGCNSAGGRLVSGWFPPQQRGLAMGIRQTAQPLGIASGALVIPELAERGVHA</sequence>
<dbReference type="PANTHER" id="PTHR23527">
    <property type="entry name" value="BLL3282 PROTEIN"/>
    <property type="match status" value="1"/>
</dbReference>
<keyword evidence="5 6" id="KW-0472">Membrane</keyword>
<evidence type="ECO:0000256" key="3">
    <source>
        <dbReference type="ARBA" id="ARBA00022692"/>
    </source>
</evidence>
<dbReference type="Pfam" id="PF07690">
    <property type="entry name" value="MFS_1"/>
    <property type="match status" value="1"/>
</dbReference>
<proteinExistence type="predicted"/>
<feature type="domain" description="Major facilitator superfamily (MFS) profile" evidence="7">
    <location>
        <begin position="1"/>
        <end position="81"/>
    </location>
</feature>
<dbReference type="InterPro" id="IPR020846">
    <property type="entry name" value="MFS_dom"/>
</dbReference>
<accession>A0AB37XPG5</accession>
<dbReference type="InterPro" id="IPR011701">
    <property type="entry name" value="MFS"/>
</dbReference>
<keyword evidence="2" id="KW-0813">Transport</keyword>
<feature type="non-terminal residue" evidence="8">
    <location>
        <position position="1"/>
    </location>
</feature>
<dbReference type="PROSITE" id="PS50850">
    <property type="entry name" value="MFS"/>
    <property type="match status" value="1"/>
</dbReference>
<organism evidence="8 9">
    <name type="scientific">Staphylococcus aureus</name>
    <dbReference type="NCBI Taxonomy" id="1280"/>
    <lineage>
        <taxon>Bacteria</taxon>
        <taxon>Bacillati</taxon>
        <taxon>Bacillota</taxon>
        <taxon>Bacilli</taxon>
        <taxon>Bacillales</taxon>
        <taxon>Staphylococcaceae</taxon>
        <taxon>Staphylococcus</taxon>
    </lineage>
</organism>
<dbReference type="InterPro" id="IPR036259">
    <property type="entry name" value="MFS_trans_sf"/>
</dbReference>
<dbReference type="GO" id="GO:0005886">
    <property type="term" value="C:plasma membrane"/>
    <property type="evidence" value="ECO:0007669"/>
    <property type="project" value="UniProtKB-SubCell"/>
</dbReference>
<feature type="transmembrane region" description="Helical" evidence="6">
    <location>
        <begin position="6"/>
        <end position="29"/>
    </location>
</feature>
<evidence type="ECO:0000256" key="2">
    <source>
        <dbReference type="ARBA" id="ARBA00022448"/>
    </source>
</evidence>
<gene>
    <name evidence="8" type="ORF">EIH03_16215</name>
</gene>
<keyword evidence="4 6" id="KW-1133">Transmembrane helix</keyword>
<evidence type="ECO:0000313" key="9">
    <source>
        <dbReference type="Proteomes" id="UP000294017"/>
    </source>
</evidence>
<comment type="caution">
    <text evidence="8">The sequence shown here is derived from an EMBL/GenBank/DDBJ whole genome shotgun (WGS) entry which is preliminary data.</text>
</comment>
<evidence type="ECO:0000256" key="5">
    <source>
        <dbReference type="ARBA" id="ARBA00023136"/>
    </source>
</evidence>
<dbReference type="InterPro" id="IPR052952">
    <property type="entry name" value="MFS-Transporter"/>
</dbReference>
<dbReference type="PANTHER" id="PTHR23527:SF1">
    <property type="entry name" value="BLL3282 PROTEIN"/>
    <property type="match status" value="1"/>
</dbReference>
<evidence type="ECO:0000256" key="4">
    <source>
        <dbReference type="ARBA" id="ARBA00022989"/>
    </source>
</evidence>
<keyword evidence="3 6" id="KW-0812">Transmembrane</keyword>
<reference evidence="8 9" key="1">
    <citation type="submission" date="2018-11" db="EMBL/GenBank/DDBJ databases">
        <title>Genomic profiling of Staphylococcus species from a Poultry farm system in KwaZulu-Natal, South Africa.</title>
        <authorList>
            <person name="Amoako D.G."/>
            <person name="Somboro A.M."/>
            <person name="Abia A.L.K."/>
            <person name="Bester L.A."/>
            <person name="Essack S.Y."/>
        </authorList>
    </citation>
    <scope>NUCLEOTIDE SEQUENCE [LARGE SCALE GENOMIC DNA]</scope>
    <source>
        <strain evidence="8 9">SA12</strain>
    </source>
</reference>
<dbReference type="EMBL" id="RQTF01000535">
    <property type="protein sequence ID" value="RZI01527.1"/>
    <property type="molecule type" value="Genomic_DNA"/>
</dbReference>
<dbReference type="AlphaFoldDB" id="A0AB37XPG5"/>
<dbReference type="SUPFAM" id="SSF103473">
    <property type="entry name" value="MFS general substrate transporter"/>
    <property type="match status" value="1"/>
</dbReference>
<evidence type="ECO:0000259" key="7">
    <source>
        <dbReference type="PROSITE" id="PS50850"/>
    </source>
</evidence>
<dbReference type="Proteomes" id="UP000294017">
    <property type="component" value="Unassembled WGS sequence"/>
</dbReference>
<dbReference type="Gene3D" id="1.20.1250.20">
    <property type="entry name" value="MFS general substrate transporter like domains"/>
    <property type="match status" value="1"/>
</dbReference>
<evidence type="ECO:0000313" key="8">
    <source>
        <dbReference type="EMBL" id="RZI01527.1"/>
    </source>
</evidence>
<name>A0AB37XPG5_STAAU</name>
<evidence type="ECO:0000256" key="6">
    <source>
        <dbReference type="SAM" id="Phobius"/>
    </source>
</evidence>
<comment type="subcellular location">
    <subcellularLocation>
        <location evidence="1">Cell membrane</location>
        <topology evidence="1">Multi-pass membrane protein</topology>
    </subcellularLocation>
</comment>
<protein>
    <submittedName>
        <fullName evidence="8">MFS transporter</fullName>
    </submittedName>
</protein>